<dbReference type="PATRIC" id="fig|1079994.3.peg.966"/>
<dbReference type="Gene3D" id="3.40.640.10">
    <property type="entry name" value="Type I PLP-dependent aspartate aminotransferase-like (Major domain)"/>
    <property type="match status" value="1"/>
</dbReference>
<dbReference type="CDD" id="cd00616">
    <property type="entry name" value="AHBA_syn"/>
    <property type="match status" value="1"/>
</dbReference>
<comment type="caution">
    <text evidence="5">The sequence shown here is derived from an EMBL/GenBank/DDBJ whole genome shotgun (WGS) entry which is preliminary data.</text>
</comment>
<dbReference type="SUPFAM" id="SSF53383">
    <property type="entry name" value="PLP-dependent transferases"/>
    <property type="match status" value="1"/>
</dbReference>
<reference evidence="5 6" key="1">
    <citation type="journal article" date="2016" name="Front. Microbiol.">
        <title>Genomic Resource of Rice Seed Associated Bacteria.</title>
        <authorList>
            <person name="Midha S."/>
            <person name="Bansal K."/>
            <person name="Sharma S."/>
            <person name="Kumar N."/>
            <person name="Patil P.P."/>
            <person name="Chaudhry V."/>
            <person name="Patil P.B."/>
        </authorList>
    </citation>
    <scope>NUCLEOTIDE SEQUENCE [LARGE SCALE GENOMIC DNA]</scope>
    <source>
        <strain evidence="5 6">NS354</strain>
    </source>
</reference>
<dbReference type="InterPro" id="IPR015421">
    <property type="entry name" value="PyrdxlP-dep_Trfase_major"/>
</dbReference>
<dbReference type="Pfam" id="PF01041">
    <property type="entry name" value="DegT_DnrJ_EryC1"/>
    <property type="match status" value="1"/>
</dbReference>
<feature type="modified residue" description="N6-(pyridoxal phosphate)lysine" evidence="3">
    <location>
        <position position="180"/>
    </location>
</feature>
<dbReference type="GO" id="GO:0008483">
    <property type="term" value="F:transaminase activity"/>
    <property type="evidence" value="ECO:0007669"/>
    <property type="project" value="TreeGrafter"/>
</dbReference>
<evidence type="ECO:0000256" key="2">
    <source>
        <dbReference type="PIRSR" id="PIRSR000390-1"/>
    </source>
</evidence>
<name>A0A147EQ30_9MICO</name>
<dbReference type="PANTHER" id="PTHR30244:SF34">
    <property type="entry name" value="DTDP-4-AMINO-4,6-DIDEOXYGALACTOSE TRANSAMINASE"/>
    <property type="match status" value="1"/>
</dbReference>
<comment type="similarity">
    <text evidence="4">Belongs to the DegT/DnrJ/EryC1 family.</text>
</comment>
<evidence type="ECO:0000313" key="5">
    <source>
        <dbReference type="EMBL" id="KTR86490.1"/>
    </source>
</evidence>
<dbReference type="AlphaFoldDB" id="A0A147EQ30"/>
<proteinExistence type="inferred from homology"/>
<organism evidence="5 6">
    <name type="scientific">Leucobacter chromiiresistens</name>
    <dbReference type="NCBI Taxonomy" id="1079994"/>
    <lineage>
        <taxon>Bacteria</taxon>
        <taxon>Bacillati</taxon>
        <taxon>Actinomycetota</taxon>
        <taxon>Actinomycetes</taxon>
        <taxon>Micrococcales</taxon>
        <taxon>Microbacteriaceae</taxon>
        <taxon>Leucobacter</taxon>
    </lineage>
</organism>
<dbReference type="InterPro" id="IPR015424">
    <property type="entry name" value="PyrdxlP-dep_Trfase"/>
</dbReference>
<keyword evidence="3 4" id="KW-0663">Pyridoxal phosphate</keyword>
<dbReference type="InterPro" id="IPR000653">
    <property type="entry name" value="DegT/StrS_aminotransferase"/>
</dbReference>
<evidence type="ECO:0000256" key="4">
    <source>
        <dbReference type="RuleBase" id="RU004508"/>
    </source>
</evidence>
<dbReference type="RefSeq" id="WP_058593415.1">
    <property type="nucleotide sequence ID" value="NZ_LDRK01000019.1"/>
</dbReference>
<comment type="cofactor">
    <cofactor evidence="1">
        <name>pyridoxal 5'-phosphate</name>
        <dbReference type="ChEBI" id="CHEBI:597326"/>
    </cofactor>
</comment>
<sequence length="369" mass="38900">MMRLNVPLTGAEELAAVAEVLESGYLTQGPRAAEFERLVSEYVGVPHAFATSSATTGLHLALHAAGVRAGDEVIIPDFSFPATANAVIQQGATPVFVDIDLDTFNMDPALIGAAVTERTRAIMPVHAFGLPADMDAINAEAARIGVPVIEDAACALGGTYRGRQAGALGTAGVFSFHPRKIITTGEGGLITTSDDALAERVAVLRTHGAVRGSHYMSFVDAGYNYRLSDVHAAIGVAQMAKLDAIMAGRRALAATYGEALAGVAGVAAPHVPEGTEHAYQSYVVLLDEGIDRNAVIDAMRAAEIETTLGTYSMHLQPYFRDRFGIADEQLPQATRAHASALTLPLYPQLAESDVLRVVETLARVLESHA</sequence>
<evidence type="ECO:0000256" key="3">
    <source>
        <dbReference type="PIRSR" id="PIRSR000390-2"/>
    </source>
</evidence>
<evidence type="ECO:0008006" key="7">
    <source>
        <dbReference type="Google" id="ProtNLM"/>
    </source>
</evidence>
<gene>
    <name evidence="5" type="ORF">NS354_04570</name>
</gene>
<dbReference type="Gene3D" id="3.90.1150.10">
    <property type="entry name" value="Aspartate Aminotransferase, domain 1"/>
    <property type="match status" value="1"/>
</dbReference>
<keyword evidence="6" id="KW-1185">Reference proteome</keyword>
<evidence type="ECO:0000313" key="6">
    <source>
        <dbReference type="Proteomes" id="UP000070810"/>
    </source>
</evidence>
<dbReference type="PIRSF" id="PIRSF000390">
    <property type="entry name" value="PLP_StrS"/>
    <property type="match status" value="1"/>
</dbReference>
<feature type="active site" description="Proton acceptor" evidence="2">
    <location>
        <position position="180"/>
    </location>
</feature>
<accession>A0A147EQ30</accession>
<protein>
    <recommendedName>
        <fullName evidence="7">dTDP-4-amino-4,6-dideoxygalactose transaminase</fullName>
    </recommendedName>
</protein>
<dbReference type="InterPro" id="IPR015422">
    <property type="entry name" value="PyrdxlP-dep_Trfase_small"/>
</dbReference>
<dbReference type="GO" id="GO:0030170">
    <property type="term" value="F:pyridoxal phosphate binding"/>
    <property type="evidence" value="ECO:0007669"/>
    <property type="project" value="TreeGrafter"/>
</dbReference>
<dbReference type="PANTHER" id="PTHR30244">
    <property type="entry name" value="TRANSAMINASE"/>
    <property type="match status" value="1"/>
</dbReference>
<dbReference type="GO" id="GO:0000271">
    <property type="term" value="P:polysaccharide biosynthetic process"/>
    <property type="evidence" value="ECO:0007669"/>
    <property type="project" value="TreeGrafter"/>
</dbReference>
<dbReference type="EMBL" id="LDRK01000019">
    <property type="protein sequence ID" value="KTR86490.1"/>
    <property type="molecule type" value="Genomic_DNA"/>
</dbReference>
<evidence type="ECO:0000256" key="1">
    <source>
        <dbReference type="ARBA" id="ARBA00001933"/>
    </source>
</evidence>
<dbReference type="OrthoDB" id="9804264at2"/>
<dbReference type="Proteomes" id="UP000070810">
    <property type="component" value="Unassembled WGS sequence"/>
</dbReference>